<dbReference type="Gene3D" id="3.40.50.300">
    <property type="entry name" value="P-loop containing nucleotide triphosphate hydrolases"/>
    <property type="match status" value="1"/>
</dbReference>
<dbReference type="PANTHER" id="PTHR14647">
    <property type="entry name" value="GALACTOSE-3-O-SULFOTRANSFERASE"/>
    <property type="match status" value="1"/>
</dbReference>
<evidence type="ECO:0000256" key="1">
    <source>
        <dbReference type="ARBA" id="ARBA00004323"/>
    </source>
</evidence>
<evidence type="ECO:0000256" key="9">
    <source>
        <dbReference type="ARBA" id="ARBA00023180"/>
    </source>
</evidence>
<protein>
    <submittedName>
        <fullName evidence="10">Oidioi.mRNA.OKI2018_I69.XSR.g15046.t1.cds</fullName>
    </submittedName>
</protein>
<evidence type="ECO:0000256" key="8">
    <source>
        <dbReference type="ARBA" id="ARBA00023136"/>
    </source>
</evidence>
<keyword evidence="5" id="KW-0735">Signal-anchor</keyword>
<reference evidence="10 11" key="1">
    <citation type="submission" date="2021-04" db="EMBL/GenBank/DDBJ databases">
        <authorList>
            <person name="Bliznina A."/>
        </authorList>
    </citation>
    <scope>NUCLEOTIDE SEQUENCE [LARGE SCALE GENOMIC DNA]</scope>
</reference>
<evidence type="ECO:0000256" key="7">
    <source>
        <dbReference type="ARBA" id="ARBA00023034"/>
    </source>
</evidence>
<dbReference type="Pfam" id="PF06990">
    <property type="entry name" value="Gal-3-0_sulfotr"/>
    <property type="match status" value="2"/>
</dbReference>
<name>A0ABN7SDC8_OIKDI</name>
<evidence type="ECO:0000256" key="3">
    <source>
        <dbReference type="ARBA" id="ARBA00022679"/>
    </source>
</evidence>
<evidence type="ECO:0000256" key="2">
    <source>
        <dbReference type="ARBA" id="ARBA00008124"/>
    </source>
</evidence>
<organism evidence="10 11">
    <name type="scientific">Oikopleura dioica</name>
    <name type="common">Tunicate</name>
    <dbReference type="NCBI Taxonomy" id="34765"/>
    <lineage>
        <taxon>Eukaryota</taxon>
        <taxon>Metazoa</taxon>
        <taxon>Chordata</taxon>
        <taxon>Tunicata</taxon>
        <taxon>Appendicularia</taxon>
        <taxon>Copelata</taxon>
        <taxon>Oikopleuridae</taxon>
        <taxon>Oikopleura</taxon>
    </lineage>
</organism>
<dbReference type="Proteomes" id="UP001158576">
    <property type="component" value="Chromosome XSR"/>
</dbReference>
<evidence type="ECO:0000256" key="6">
    <source>
        <dbReference type="ARBA" id="ARBA00022989"/>
    </source>
</evidence>
<proteinExistence type="inferred from homology"/>
<dbReference type="InterPro" id="IPR027417">
    <property type="entry name" value="P-loop_NTPase"/>
</dbReference>
<keyword evidence="6" id="KW-1133">Transmembrane helix</keyword>
<keyword evidence="4" id="KW-0812">Transmembrane</keyword>
<dbReference type="EMBL" id="OU015569">
    <property type="protein sequence ID" value="CAG5097366.1"/>
    <property type="molecule type" value="Genomic_DNA"/>
</dbReference>
<sequence>MAKKIKKMLPDVRHHVCIRKRDLGKALSACEKSLELSKAVAPTCTLDHENDFDERDLVPPEDCIPKKQIFFLKTSKTGSTTVAQIIARFSYNNQLKALFGEDSSGNLLFANRTRPFNANDCYLGRDLPVSQKFDASFVHLRYDRDEVRKVMKPGFSAVSILPSPHEFLDLFGYESLPSMFLMNHQFYFFGYPSVLLRSKEKTEYLADQWIEKISEEFDLVLIMEEMLASLAIFMLKFCWTSGDMIHFKLNSNPTKKPILSAKAKSALQELIWADFKLYNHFKDKLHSHKEYFGVKGFVLICQELTLQN</sequence>
<evidence type="ECO:0000313" key="11">
    <source>
        <dbReference type="Proteomes" id="UP001158576"/>
    </source>
</evidence>
<comment type="similarity">
    <text evidence="2">Belongs to the galactose-3-O-sulfotransferase family.</text>
</comment>
<keyword evidence="7" id="KW-0333">Golgi apparatus</keyword>
<keyword evidence="8" id="KW-0472">Membrane</keyword>
<keyword evidence="3" id="KW-0808">Transferase</keyword>
<evidence type="ECO:0000256" key="5">
    <source>
        <dbReference type="ARBA" id="ARBA00022968"/>
    </source>
</evidence>
<keyword evidence="9" id="KW-0325">Glycoprotein</keyword>
<dbReference type="PANTHER" id="PTHR14647:SF87">
    <property type="entry name" value="PUTATIVE-RELATED"/>
    <property type="match status" value="1"/>
</dbReference>
<accession>A0ABN7SDC8</accession>
<gene>
    <name evidence="10" type="ORF">OKIOD_LOCUS6604</name>
</gene>
<dbReference type="InterPro" id="IPR009729">
    <property type="entry name" value="Gal-3-0_sulfotransfrase"/>
</dbReference>
<keyword evidence="11" id="KW-1185">Reference proteome</keyword>
<evidence type="ECO:0000313" key="10">
    <source>
        <dbReference type="EMBL" id="CAG5097366.1"/>
    </source>
</evidence>
<evidence type="ECO:0000256" key="4">
    <source>
        <dbReference type="ARBA" id="ARBA00022692"/>
    </source>
</evidence>
<comment type="subcellular location">
    <subcellularLocation>
        <location evidence="1">Golgi apparatus membrane</location>
        <topology evidence="1">Single-pass type II membrane protein</topology>
    </subcellularLocation>
</comment>